<evidence type="ECO:0000259" key="1">
    <source>
        <dbReference type="PROSITE" id="PS51233"/>
    </source>
</evidence>
<comment type="caution">
    <text evidence="2">The sequence shown here is derived from an EMBL/GenBank/DDBJ whole genome shotgun (WGS) entry which is preliminary data.</text>
</comment>
<reference evidence="2 3" key="1">
    <citation type="submission" date="2024-04" db="EMBL/GenBank/DDBJ databases">
        <authorList>
            <consortium name="Genoscope - CEA"/>
            <person name="William W."/>
        </authorList>
    </citation>
    <scope>NUCLEOTIDE SEQUENCE [LARGE SCALE GENOMIC DNA]</scope>
</reference>
<accession>A0AAV2H635</accession>
<evidence type="ECO:0000313" key="3">
    <source>
        <dbReference type="Proteomes" id="UP001497497"/>
    </source>
</evidence>
<dbReference type="EMBL" id="CAXITT010000043">
    <property type="protein sequence ID" value="CAL1529152.1"/>
    <property type="molecule type" value="Genomic_DNA"/>
</dbReference>
<name>A0AAV2H635_LYMST</name>
<gene>
    <name evidence="2" type="ORF">GSLYS_00003307001</name>
</gene>
<feature type="non-terminal residue" evidence="2">
    <location>
        <position position="89"/>
    </location>
</feature>
<feature type="domain" description="VWFD" evidence="1">
    <location>
        <begin position="1"/>
        <end position="89"/>
    </location>
</feature>
<organism evidence="2 3">
    <name type="scientific">Lymnaea stagnalis</name>
    <name type="common">Great pond snail</name>
    <name type="synonym">Helix stagnalis</name>
    <dbReference type="NCBI Taxonomy" id="6523"/>
    <lineage>
        <taxon>Eukaryota</taxon>
        <taxon>Metazoa</taxon>
        <taxon>Spiralia</taxon>
        <taxon>Lophotrochozoa</taxon>
        <taxon>Mollusca</taxon>
        <taxon>Gastropoda</taxon>
        <taxon>Heterobranchia</taxon>
        <taxon>Euthyneura</taxon>
        <taxon>Panpulmonata</taxon>
        <taxon>Hygrophila</taxon>
        <taxon>Lymnaeoidea</taxon>
        <taxon>Lymnaeidae</taxon>
        <taxon>Lymnaea</taxon>
    </lineage>
</organism>
<evidence type="ECO:0000313" key="2">
    <source>
        <dbReference type="EMBL" id="CAL1529152.1"/>
    </source>
</evidence>
<sequence length="89" mass="10094">MIIYANDQDYSVRYYGEQQFNATVNGMTLRKLEDSLQISSSDSVAVNVTLTNKLLEFAVVLDTKYKNKTRGLLGNFNDIKADDYQFPDG</sequence>
<dbReference type="PROSITE" id="PS51233">
    <property type="entry name" value="VWFD"/>
    <property type="match status" value="1"/>
</dbReference>
<protein>
    <recommendedName>
        <fullName evidence="1">VWFD domain-containing protein</fullName>
    </recommendedName>
</protein>
<dbReference type="AlphaFoldDB" id="A0AAV2H635"/>
<keyword evidence="3" id="KW-1185">Reference proteome</keyword>
<dbReference type="Pfam" id="PF00094">
    <property type="entry name" value="VWD"/>
    <property type="match status" value="1"/>
</dbReference>
<proteinExistence type="predicted"/>
<dbReference type="InterPro" id="IPR001846">
    <property type="entry name" value="VWF_type-D"/>
</dbReference>
<dbReference type="Proteomes" id="UP001497497">
    <property type="component" value="Unassembled WGS sequence"/>
</dbReference>